<dbReference type="EMBL" id="GBXM01047880">
    <property type="protein sequence ID" value="JAH60697.1"/>
    <property type="molecule type" value="Transcribed_RNA"/>
</dbReference>
<accession>A0A0E9U4K6</accession>
<protein>
    <submittedName>
        <fullName evidence="1">Uncharacterized protein</fullName>
    </submittedName>
</protein>
<evidence type="ECO:0000313" key="1">
    <source>
        <dbReference type="EMBL" id="JAH60697.1"/>
    </source>
</evidence>
<dbReference type="AlphaFoldDB" id="A0A0E9U4K6"/>
<proteinExistence type="predicted"/>
<name>A0A0E9U4K6_ANGAN</name>
<organism evidence="1">
    <name type="scientific">Anguilla anguilla</name>
    <name type="common">European freshwater eel</name>
    <name type="synonym">Muraena anguilla</name>
    <dbReference type="NCBI Taxonomy" id="7936"/>
    <lineage>
        <taxon>Eukaryota</taxon>
        <taxon>Metazoa</taxon>
        <taxon>Chordata</taxon>
        <taxon>Craniata</taxon>
        <taxon>Vertebrata</taxon>
        <taxon>Euteleostomi</taxon>
        <taxon>Actinopterygii</taxon>
        <taxon>Neopterygii</taxon>
        <taxon>Teleostei</taxon>
        <taxon>Anguilliformes</taxon>
        <taxon>Anguillidae</taxon>
        <taxon>Anguilla</taxon>
    </lineage>
</organism>
<sequence length="33" mass="3901">MISLYKMRDDYCMLCGKSFKSLFFLQLCCILSV</sequence>
<reference evidence="1" key="2">
    <citation type="journal article" date="2015" name="Fish Shellfish Immunol.">
        <title>Early steps in the European eel (Anguilla anguilla)-Vibrio vulnificus interaction in the gills: Role of the RtxA13 toxin.</title>
        <authorList>
            <person name="Callol A."/>
            <person name="Pajuelo D."/>
            <person name="Ebbesson L."/>
            <person name="Teles M."/>
            <person name="MacKenzie S."/>
            <person name="Amaro C."/>
        </authorList>
    </citation>
    <scope>NUCLEOTIDE SEQUENCE</scope>
</reference>
<reference evidence="1" key="1">
    <citation type="submission" date="2014-11" db="EMBL/GenBank/DDBJ databases">
        <authorList>
            <person name="Amaro Gonzalez C."/>
        </authorList>
    </citation>
    <scope>NUCLEOTIDE SEQUENCE</scope>
</reference>